<keyword evidence="1" id="KW-0479">Metal-binding</keyword>
<name>A0A1C5G9M4_MICEH</name>
<keyword evidence="5" id="KW-1185">Reference proteome</keyword>
<dbReference type="Proteomes" id="UP000198251">
    <property type="component" value="Chromosome I"/>
</dbReference>
<feature type="compositionally biased region" description="Low complexity" evidence="2">
    <location>
        <begin position="179"/>
        <end position="195"/>
    </location>
</feature>
<evidence type="ECO:0000259" key="3">
    <source>
        <dbReference type="PROSITE" id="PS50966"/>
    </source>
</evidence>
<dbReference type="GeneID" id="95805912"/>
<dbReference type="RefSeq" id="WP_089000319.1">
    <property type="nucleotide sequence ID" value="NZ_JBFAAC010000012.1"/>
</dbReference>
<sequence>MTARGFPAFAPGRGRRPRTWWATAWNRAWEADALDAGPLRAGRRLATAGHVGPITVSPGRLAAAVHDGDAEQAYDTRIRVAALGDDDWARLAGEVAARAGHQAALLAGQLPRDLAEASGVPLLPGLGELTPECDCPEWDHPCRHAAALCHQVSWLLDTDPTLLLLIRGREARTLVPAGAAAPGADASAPTVAATGDGPASSKRSTEAGTAAAEAYAGALPPLPPGPGPVAGGPTLPLLPPGPDVDVDALRSAVAVAAGRAAALLHTHRGADATPVPTGRDPG</sequence>
<dbReference type="Pfam" id="PF04434">
    <property type="entry name" value="SWIM"/>
    <property type="match status" value="1"/>
</dbReference>
<dbReference type="EMBL" id="LT607733">
    <property type="protein sequence ID" value="SCG16420.1"/>
    <property type="molecule type" value="Genomic_DNA"/>
</dbReference>
<evidence type="ECO:0000256" key="2">
    <source>
        <dbReference type="SAM" id="MobiDB-lite"/>
    </source>
</evidence>
<keyword evidence="1" id="KW-0863">Zinc-finger</keyword>
<evidence type="ECO:0000256" key="1">
    <source>
        <dbReference type="PROSITE-ProRule" id="PRU00325"/>
    </source>
</evidence>
<dbReference type="PANTHER" id="PTHR38133">
    <property type="entry name" value="SLR1429 PROTEIN"/>
    <property type="match status" value="1"/>
</dbReference>
<gene>
    <name evidence="4" type="ORF">GA0070610_2683</name>
</gene>
<dbReference type="AlphaFoldDB" id="A0A1C5G9M4"/>
<dbReference type="GO" id="GO:0008270">
    <property type="term" value="F:zinc ion binding"/>
    <property type="evidence" value="ECO:0007669"/>
    <property type="project" value="UniProtKB-KW"/>
</dbReference>
<dbReference type="PROSITE" id="PS50966">
    <property type="entry name" value="ZF_SWIM"/>
    <property type="match status" value="1"/>
</dbReference>
<feature type="compositionally biased region" description="Low complexity" evidence="2">
    <location>
        <begin position="206"/>
        <end position="219"/>
    </location>
</feature>
<accession>A0A1C5G9M4</accession>
<proteinExistence type="predicted"/>
<evidence type="ECO:0000313" key="4">
    <source>
        <dbReference type="EMBL" id="SCG16420.1"/>
    </source>
</evidence>
<evidence type="ECO:0000313" key="5">
    <source>
        <dbReference type="Proteomes" id="UP000198251"/>
    </source>
</evidence>
<reference evidence="4 5" key="1">
    <citation type="submission" date="2016-06" db="EMBL/GenBank/DDBJ databases">
        <authorList>
            <person name="Kjaerup R.B."/>
            <person name="Dalgaard T.S."/>
            <person name="Juul-Madsen H.R."/>
        </authorList>
    </citation>
    <scope>NUCLEOTIDE SEQUENCE [LARGE SCALE GENOMIC DNA]</scope>
    <source>
        <strain evidence="4 5">DSM 43913</strain>
    </source>
</reference>
<feature type="domain" description="SWIM-type" evidence="3">
    <location>
        <begin position="118"/>
        <end position="153"/>
    </location>
</feature>
<organism evidence="4 5">
    <name type="scientific">Micromonospora echinofusca</name>
    <dbReference type="NCBI Taxonomy" id="47858"/>
    <lineage>
        <taxon>Bacteria</taxon>
        <taxon>Bacillati</taxon>
        <taxon>Actinomycetota</taxon>
        <taxon>Actinomycetes</taxon>
        <taxon>Micromonosporales</taxon>
        <taxon>Micromonosporaceae</taxon>
        <taxon>Micromonospora</taxon>
    </lineage>
</organism>
<dbReference type="PANTHER" id="PTHR38133:SF1">
    <property type="entry name" value="SLR1429 PROTEIN"/>
    <property type="match status" value="1"/>
</dbReference>
<dbReference type="InterPro" id="IPR007527">
    <property type="entry name" value="Znf_SWIM"/>
</dbReference>
<keyword evidence="1" id="KW-0862">Zinc</keyword>
<feature type="region of interest" description="Disordered" evidence="2">
    <location>
        <begin position="179"/>
        <end position="238"/>
    </location>
</feature>
<protein>
    <submittedName>
        <fullName evidence="4">Uncharacterized conserved protein, contains Zn finger domain</fullName>
    </submittedName>
</protein>